<keyword evidence="2" id="KW-0472">Membrane</keyword>
<evidence type="ECO:0000256" key="2">
    <source>
        <dbReference type="SAM" id="Phobius"/>
    </source>
</evidence>
<sequence>MAAVAGRTHTSRKSKTSGKSTSDGSPRMLEHNPLQHCHVKGQRIPQRPQLLGSEVTSTQRFWQQHRRILGVSSWRHIHGLWRQPVCRGFLIVVVVVVVLEGFSGVATECRRRRRIRRTVSLGMKGKPLMYGSTLIEFGLIVVMQIVLASVNVRRYIMFNSKLIHETRKNLTFQLQRHLIILPIERSPLVRFFHVLNKSRSNLSAFILMPGDNSKLFSISLSKFSAFCCARFSSSSSSSCSSSISEMKYKILQGVKVEITICTIEPVSIRRGNLVIIVKWTVEH</sequence>
<organism evidence="3 4">
    <name type="scientific">Striga asiatica</name>
    <name type="common">Asiatic witchweed</name>
    <name type="synonym">Buchnera asiatica</name>
    <dbReference type="NCBI Taxonomy" id="4170"/>
    <lineage>
        <taxon>Eukaryota</taxon>
        <taxon>Viridiplantae</taxon>
        <taxon>Streptophyta</taxon>
        <taxon>Embryophyta</taxon>
        <taxon>Tracheophyta</taxon>
        <taxon>Spermatophyta</taxon>
        <taxon>Magnoliopsida</taxon>
        <taxon>eudicotyledons</taxon>
        <taxon>Gunneridae</taxon>
        <taxon>Pentapetalae</taxon>
        <taxon>asterids</taxon>
        <taxon>lamiids</taxon>
        <taxon>Lamiales</taxon>
        <taxon>Orobanchaceae</taxon>
        <taxon>Buchnereae</taxon>
        <taxon>Striga</taxon>
    </lineage>
</organism>
<accession>A0A5A7PPY1</accession>
<dbReference type="EMBL" id="BKCP01004916">
    <property type="protein sequence ID" value="GER34532.1"/>
    <property type="molecule type" value="Genomic_DNA"/>
</dbReference>
<comment type="caution">
    <text evidence="3">The sequence shown here is derived from an EMBL/GenBank/DDBJ whole genome shotgun (WGS) entry which is preliminary data.</text>
</comment>
<keyword evidence="4" id="KW-1185">Reference proteome</keyword>
<keyword evidence="2" id="KW-1133">Transmembrane helix</keyword>
<dbReference type="AlphaFoldDB" id="A0A5A7PPY1"/>
<gene>
    <name evidence="3" type="ORF">STAS_10764</name>
</gene>
<reference evidence="4" key="1">
    <citation type="journal article" date="2019" name="Curr. Biol.">
        <title>Genome Sequence of Striga asiatica Provides Insight into the Evolution of Plant Parasitism.</title>
        <authorList>
            <person name="Yoshida S."/>
            <person name="Kim S."/>
            <person name="Wafula E.K."/>
            <person name="Tanskanen J."/>
            <person name="Kim Y.M."/>
            <person name="Honaas L."/>
            <person name="Yang Z."/>
            <person name="Spallek T."/>
            <person name="Conn C.E."/>
            <person name="Ichihashi Y."/>
            <person name="Cheong K."/>
            <person name="Cui S."/>
            <person name="Der J.P."/>
            <person name="Gundlach H."/>
            <person name="Jiao Y."/>
            <person name="Hori C."/>
            <person name="Ishida J.K."/>
            <person name="Kasahara H."/>
            <person name="Kiba T."/>
            <person name="Kim M.S."/>
            <person name="Koo N."/>
            <person name="Laohavisit A."/>
            <person name="Lee Y.H."/>
            <person name="Lumba S."/>
            <person name="McCourt P."/>
            <person name="Mortimer J.C."/>
            <person name="Mutuku J.M."/>
            <person name="Nomura T."/>
            <person name="Sasaki-Sekimoto Y."/>
            <person name="Seto Y."/>
            <person name="Wang Y."/>
            <person name="Wakatake T."/>
            <person name="Sakakibara H."/>
            <person name="Demura T."/>
            <person name="Yamaguchi S."/>
            <person name="Yoneyama K."/>
            <person name="Manabe R.I."/>
            <person name="Nelson D.C."/>
            <person name="Schulman A.H."/>
            <person name="Timko M.P."/>
            <person name="dePamphilis C.W."/>
            <person name="Choi D."/>
            <person name="Shirasu K."/>
        </authorList>
    </citation>
    <scope>NUCLEOTIDE SEQUENCE [LARGE SCALE GENOMIC DNA]</scope>
    <source>
        <strain evidence="4">cv. UVA1</strain>
    </source>
</reference>
<dbReference type="Proteomes" id="UP000325081">
    <property type="component" value="Unassembled WGS sequence"/>
</dbReference>
<proteinExistence type="predicted"/>
<name>A0A5A7PPY1_STRAF</name>
<evidence type="ECO:0000313" key="3">
    <source>
        <dbReference type="EMBL" id="GER34532.1"/>
    </source>
</evidence>
<feature type="region of interest" description="Disordered" evidence="1">
    <location>
        <begin position="1"/>
        <end position="31"/>
    </location>
</feature>
<feature type="transmembrane region" description="Helical" evidence="2">
    <location>
        <begin position="128"/>
        <end position="150"/>
    </location>
</feature>
<feature type="transmembrane region" description="Helical" evidence="2">
    <location>
        <begin position="88"/>
        <end position="107"/>
    </location>
</feature>
<protein>
    <submittedName>
        <fullName evidence="3">SPX (SYG1/Pho81/XPR1) domain-containing protein</fullName>
    </submittedName>
</protein>
<keyword evidence="2" id="KW-0812">Transmembrane</keyword>
<evidence type="ECO:0000313" key="4">
    <source>
        <dbReference type="Proteomes" id="UP000325081"/>
    </source>
</evidence>
<evidence type="ECO:0000256" key="1">
    <source>
        <dbReference type="SAM" id="MobiDB-lite"/>
    </source>
</evidence>